<dbReference type="PANTHER" id="PTHR30050:SF5">
    <property type="entry name" value="DNAA REGULATORY INACTIVATOR HDA"/>
    <property type="match status" value="1"/>
</dbReference>
<dbReference type="InterPro" id="IPR027417">
    <property type="entry name" value="P-loop_NTPase"/>
</dbReference>
<protein>
    <recommendedName>
        <fullName evidence="2">Chromosomal replication initiator protein DnaA</fullName>
    </recommendedName>
</protein>
<evidence type="ECO:0008006" key="2">
    <source>
        <dbReference type="Google" id="ProtNLM"/>
    </source>
</evidence>
<accession>A0A3B0RZX4</accession>
<dbReference type="AlphaFoldDB" id="A0A3B0RZX4"/>
<dbReference type="Gene3D" id="3.40.50.300">
    <property type="entry name" value="P-loop containing nucleotide triphosphate hydrolases"/>
    <property type="match status" value="1"/>
</dbReference>
<evidence type="ECO:0000313" key="1">
    <source>
        <dbReference type="EMBL" id="VAV89863.1"/>
    </source>
</evidence>
<name>A0A3B0RZX4_9ZZZZ</name>
<reference evidence="1" key="1">
    <citation type="submission" date="2018-06" db="EMBL/GenBank/DDBJ databases">
        <authorList>
            <person name="Zhirakovskaya E."/>
        </authorList>
    </citation>
    <scope>NUCLEOTIDE SEQUENCE</scope>
</reference>
<dbReference type="Gene3D" id="1.10.8.60">
    <property type="match status" value="1"/>
</dbReference>
<dbReference type="GO" id="GO:0006270">
    <property type="term" value="P:DNA replication initiation"/>
    <property type="evidence" value="ECO:0007669"/>
    <property type="project" value="TreeGrafter"/>
</dbReference>
<dbReference type="EMBL" id="UOEE01000096">
    <property type="protein sequence ID" value="VAV89863.1"/>
    <property type="molecule type" value="Genomic_DNA"/>
</dbReference>
<dbReference type="PANTHER" id="PTHR30050">
    <property type="entry name" value="CHROMOSOMAL REPLICATION INITIATOR PROTEIN DNAA"/>
    <property type="match status" value="1"/>
</dbReference>
<dbReference type="GO" id="GO:0005886">
    <property type="term" value="C:plasma membrane"/>
    <property type="evidence" value="ECO:0007669"/>
    <property type="project" value="TreeGrafter"/>
</dbReference>
<proteinExistence type="predicted"/>
<dbReference type="GO" id="GO:0003688">
    <property type="term" value="F:DNA replication origin binding"/>
    <property type="evidence" value="ECO:0007669"/>
    <property type="project" value="TreeGrafter"/>
</dbReference>
<dbReference type="SUPFAM" id="SSF52540">
    <property type="entry name" value="P-loop containing nucleoside triphosphate hydrolases"/>
    <property type="match status" value="1"/>
</dbReference>
<organism evidence="1">
    <name type="scientific">hydrothermal vent metagenome</name>
    <dbReference type="NCBI Taxonomy" id="652676"/>
    <lineage>
        <taxon>unclassified sequences</taxon>
        <taxon>metagenomes</taxon>
        <taxon>ecological metagenomes</taxon>
    </lineage>
</organism>
<gene>
    <name evidence="1" type="ORF">MNBD_ALPHA06-304</name>
</gene>
<sequence length="236" mass="26318">MATQLWFDFTPSDICHDLANFCNGRSNADARSALNRWRSWASGAVLLVGPRGCGKSHLANIWLQTNGGQKISAAAIPQRLDGNLVLENADQELDEEGLFHLMNRANSGQAKLLITARTGPRGWTLQLGDLRSRLHATELVRIDQPDDDVLSCILLKLCKDRSLRPNQRLIQYLMERMERSSEGALRLVEALNAKSLETSRPVNMKLARETLLQLDEVPELLTLMQTDGAKFSGQKT</sequence>